<dbReference type="PANTHER" id="PTHR45033:SF3">
    <property type="entry name" value="DEHYDROGENASE, PUTATIVE (AFU_ORTHOLOGUE AFUA_2G13270)-RELATED"/>
    <property type="match status" value="1"/>
</dbReference>
<sequence>MNIVVLKKLSALAEQFSTFYKYVLKAIVLDRSHSDKITLSDIEVPSISENQVLVQIKSAALNHRDEWCRQGLYPNLKDGVVLGSDGAGIVKEVGSKVDSKWIGQEVIINPAIHWGSQEKVQNKDFRILGMPDNGTFAEYLIVSSDRLYHKPLHLSWEEAAALPLAGLTAFRALMVQGKAKSSKKVLVTGFGGGVAQLAVQFALAIGAEVYTSSSSEEKLDKSKAMGVKNGFNYKDENWTKLALEETSGFDLIIDSAMGDTLNQLIDVSNPGARIVFYGATKGNPDGFNARKVFWNQLRLIGSTMGSDEDFKEMLRFVKKHQIKPIVDEVFSMEKAVQAFEKMKAGKQLGKLVLKVS</sequence>
<dbReference type="Proteomes" id="UP000006073">
    <property type="component" value="Unassembled WGS sequence"/>
</dbReference>
<dbReference type="InterPro" id="IPR036291">
    <property type="entry name" value="NAD(P)-bd_dom_sf"/>
</dbReference>
<evidence type="ECO:0000313" key="3">
    <source>
        <dbReference type="Proteomes" id="UP000006073"/>
    </source>
</evidence>
<dbReference type="Gene3D" id="3.40.50.720">
    <property type="entry name" value="NAD(P)-binding Rossmann-like Domain"/>
    <property type="match status" value="1"/>
</dbReference>
<name>S2DHL7_INDAL</name>
<dbReference type="SUPFAM" id="SSF50129">
    <property type="entry name" value="GroES-like"/>
    <property type="match status" value="1"/>
</dbReference>
<keyword evidence="2" id="KW-0560">Oxidoreductase</keyword>
<reference evidence="2 3" key="1">
    <citation type="journal article" date="2013" name="Genome Announc.">
        <title>Draft Genome Sequence of Indibacter alkaliphilus Strain LW1T, Isolated from Lonar Lake, a Haloalkaline Lake in the Buldana District of Maharashtra, India.</title>
        <authorList>
            <person name="Singh A."/>
            <person name="Kumar Jangir P."/>
            <person name="Sharma R."/>
            <person name="Singh A."/>
            <person name="Kumar Pinnaka A."/>
            <person name="Shivaji S."/>
        </authorList>
    </citation>
    <scope>NUCLEOTIDE SEQUENCE [LARGE SCALE GENOMIC DNA]</scope>
    <source>
        <strain evidence="3">CCUG 57479 / KCTC 22604 / LW1</strain>
    </source>
</reference>
<dbReference type="InterPro" id="IPR052711">
    <property type="entry name" value="Zinc_ADH-like"/>
</dbReference>
<dbReference type="InterPro" id="IPR020843">
    <property type="entry name" value="ER"/>
</dbReference>
<dbReference type="InterPro" id="IPR013154">
    <property type="entry name" value="ADH-like_N"/>
</dbReference>
<organism evidence="2 3">
    <name type="scientific">Indibacter alkaliphilus (strain CCUG 57479 / KCTC 22604 / LW1)</name>
    <dbReference type="NCBI Taxonomy" id="1189612"/>
    <lineage>
        <taxon>Bacteria</taxon>
        <taxon>Pseudomonadati</taxon>
        <taxon>Bacteroidota</taxon>
        <taxon>Cytophagia</taxon>
        <taxon>Cytophagales</taxon>
        <taxon>Cyclobacteriaceae</taxon>
    </lineage>
</organism>
<evidence type="ECO:0000259" key="1">
    <source>
        <dbReference type="SMART" id="SM00829"/>
    </source>
</evidence>
<dbReference type="InterPro" id="IPR011032">
    <property type="entry name" value="GroES-like_sf"/>
</dbReference>
<dbReference type="InterPro" id="IPR013149">
    <property type="entry name" value="ADH-like_C"/>
</dbReference>
<dbReference type="SMART" id="SM00829">
    <property type="entry name" value="PKS_ER"/>
    <property type="match status" value="1"/>
</dbReference>
<dbReference type="Pfam" id="PF00107">
    <property type="entry name" value="ADH_zinc_N"/>
    <property type="match status" value="1"/>
</dbReference>
<dbReference type="PANTHER" id="PTHR45033">
    <property type="match status" value="1"/>
</dbReference>
<accession>S2DHL7</accession>
<gene>
    <name evidence="2" type="ORF">A33Q_1138</name>
</gene>
<dbReference type="EC" id="1.1.1.1" evidence="2"/>
<evidence type="ECO:0000313" key="2">
    <source>
        <dbReference type="EMBL" id="EOZ98484.1"/>
    </source>
</evidence>
<keyword evidence="3" id="KW-1185">Reference proteome</keyword>
<dbReference type="GO" id="GO:0004022">
    <property type="term" value="F:alcohol dehydrogenase (NAD+) activity"/>
    <property type="evidence" value="ECO:0007669"/>
    <property type="project" value="UniProtKB-EC"/>
</dbReference>
<dbReference type="Pfam" id="PF08240">
    <property type="entry name" value="ADH_N"/>
    <property type="match status" value="1"/>
</dbReference>
<dbReference type="AlphaFoldDB" id="S2DHL7"/>
<dbReference type="eggNOG" id="COG0604">
    <property type="taxonomic scope" value="Bacteria"/>
</dbReference>
<dbReference type="EMBL" id="ALWO02000023">
    <property type="protein sequence ID" value="EOZ98484.1"/>
    <property type="molecule type" value="Genomic_DNA"/>
</dbReference>
<dbReference type="SUPFAM" id="SSF51735">
    <property type="entry name" value="NAD(P)-binding Rossmann-fold domains"/>
    <property type="match status" value="1"/>
</dbReference>
<proteinExistence type="predicted"/>
<dbReference type="Gene3D" id="3.90.180.10">
    <property type="entry name" value="Medium-chain alcohol dehydrogenases, catalytic domain"/>
    <property type="match status" value="1"/>
</dbReference>
<protein>
    <submittedName>
        <fullName evidence="2">Alcohol dehydrogenase</fullName>
        <ecNumber evidence="2">1.1.1.1</ecNumber>
    </submittedName>
</protein>
<feature type="domain" description="Enoyl reductase (ER)" evidence="1">
    <location>
        <begin position="32"/>
        <end position="353"/>
    </location>
</feature>
<dbReference type="STRING" id="1189612.A33Q_1138"/>
<comment type="caution">
    <text evidence="2">The sequence shown here is derived from an EMBL/GenBank/DDBJ whole genome shotgun (WGS) entry which is preliminary data.</text>
</comment>